<feature type="transmembrane region" description="Helical" evidence="6">
    <location>
        <begin position="360"/>
        <end position="381"/>
    </location>
</feature>
<keyword evidence="2 6" id="KW-0812">Transmembrane</keyword>
<dbReference type="GO" id="GO:0007189">
    <property type="term" value="P:adenylate cyclase-activating G protein-coupled receptor signaling pathway"/>
    <property type="evidence" value="ECO:0007669"/>
    <property type="project" value="TreeGrafter"/>
</dbReference>
<dbReference type="SUPFAM" id="SSF81321">
    <property type="entry name" value="Family A G protein-coupled receptor-like"/>
    <property type="match status" value="1"/>
</dbReference>
<evidence type="ECO:0000256" key="4">
    <source>
        <dbReference type="ARBA" id="ARBA00023136"/>
    </source>
</evidence>
<dbReference type="Proteomes" id="UP001054902">
    <property type="component" value="Unassembled WGS sequence"/>
</dbReference>
<reference evidence="7 8" key="1">
    <citation type="journal article" date="2021" name="Sci. Rep.">
        <title>The genome of the diatom Chaetoceros tenuissimus carries an ancient integrated fragment of an extant virus.</title>
        <authorList>
            <person name="Hongo Y."/>
            <person name="Kimura K."/>
            <person name="Takaki Y."/>
            <person name="Yoshida Y."/>
            <person name="Baba S."/>
            <person name="Kobayashi G."/>
            <person name="Nagasaki K."/>
            <person name="Hano T."/>
            <person name="Tomaru Y."/>
        </authorList>
    </citation>
    <scope>NUCLEOTIDE SEQUENCE [LARGE SCALE GENOMIC DNA]</scope>
    <source>
        <strain evidence="7 8">NIES-3715</strain>
    </source>
</reference>
<evidence type="ECO:0000256" key="2">
    <source>
        <dbReference type="ARBA" id="ARBA00022692"/>
    </source>
</evidence>
<dbReference type="AlphaFoldDB" id="A0AAD3HFT5"/>
<name>A0AAD3HFT5_9STRA</name>
<evidence type="ECO:0000313" key="8">
    <source>
        <dbReference type="Proteomes" id="UP001054902"/>
    </source>
</evidence>
<dbReference type="Gene3D" id="1.20.1070.10">
    <property type="entry name" value="Rhodopsin 7-helix transmembrane proteins"/>
    <property type="match status" value="1"/>
</dbReference>
<accession>A0AAD3HFT5</accession>
<sequence>MSTSLRVIQGATIVRSILSCVSLIASSFIMFMIKFEPKRGFKSPYSRIIFGLSASDVVFSLGMLLSPFLSPRDTVLRPAFSKGNTQSCEFAGYLFIMGMAAVPSYTLFLTYYFMRRVKYRVLQRVFALKEEKILHVIFITLIFLFPTIALVRKEINESNSVGTMCFIASSPHDCGRDGHPDDCVRGPNADIYAGIFGAFGGTVFICLLIVLGMFTHHVYSIEKHFASSTKKDTTKKEDSLKSDSKTKEHNFIKKRESRDENVDSNNAATQSQTSNQETESQESQKDNAENSSQNNEEEGQIQGNEESESNKEENEEKTSLARKALNQSLLYIAAFMLIYMPGMVQVIFKMARIDSVADSQIFLWSTSFLYPLGGVFNILIYTRPKVHKLLEQLPHMPYFIGLLIVILSGGEVPSMADLGIMRTPDSVTENFKDNNNADDEEEEEMRQQAMDQLEVNMEKISGLMRIFGLNSSDLSSFDSQDWKSSIGPSELHKDESNLNALSFDTTSKV</sequence>
<comment type="subcellular location">
    <subcellularLocation>
        <location evidence="1">Membrane</location>
        <topology evidence="1">Multi-pass membrane protein</topology>
    </subcellularLocation>
</comment>
<dbReference type="PANTHER" id="PTHR23112:SF0">
    <property type="entry name" value="TRANSMEMBRANE PROTEIN 116"/>
    <property type="match status" value="1"/>
</dbReference>
<dbReference type="EMBL" id="BLLK01000077">
    <property type="protein sequence ID" value="GFH62075.1"/>
    <property type="molecule type" value="Genomic_DNA"/>
</dbReference>
<evidence type="ECO:0000256" key="6">
    <source>
        <dbReference type="SAM" id="Phobius"/>
    </source>
</evidence>
<proteinExistence type="predicted"/>
<dbReference type="PANTHER" id="PTHR23112">
    <property type="entry name" value="G PROTEIN-COUPLED RECEPTOR 157-RELATED"/>
    <property type="match status" value="1"/>
</dbReference>
<keyword evidence="8" id="KW-1185">Reference proteome</keyword>
<keyword evidence="3 6" id="KW-1133">Transmembrane helix</keyword>
<dbReference type="GO" id="GO:0004930">
    <property type="term" value="F:G protein-coupled receptor activity"/>
    <property type="evidence" value="ECO:0007669"/>
    <property type="project" value="TreeGrafter"/>
</dbReference>
<feature type="region of interest" description="Disordered" evidence="5">
    <location>
        <begin position="225"/>
        <end position="319"/>
    </location>
</feature>
<evidence type="ECO:0000313" key="7">
    <source>
        <dbReference type="EMBL" id="GFH62075.1"/>
    </source>
</evidence>
<feature type="transmembrane region" description="Helical" evidence="6">
    <location>
        <begin position="45"/>
        <end position="70"/>
    </location>
</feature>
<protein>
    <recommendedName>
        <fullName evidence="9">G-protein coupled receptors family 1 profile domain-containing protein</fullName>
    </recommendedName>
</protein>
<comment type="caution">
    <text evidence="7">The sequence shown here is derived from an EMBL/GenBank/DDBJ whole genome shotgun (WGS) entry which is preliminary data.</text>
</comment>
<feature type="transmembrane region" description="Helical" evidence="6">
    <location>
        <begin position="133"/>
        <end position="151"/>
    </location>
</feature>
<feature type="transmembrane region" description="Helical" evidence="6">
    <location>
        <begin position="191"/>
        <end position="214"/>
    </location>
</feature>
<feature type="transmembrane region" description="Helical" evidence="6">
    <location>
        <begin position="90"/>
        <end position="113"/>
    </location>
</feature>
<feature type="transmembrane region" description="Helical" evidence="6">
    <location>
        <begin position="393"/>
        <end position="410"/>
    </location>
</feature>
<organism evidence="7 8">
    <name type="scientific">Chaetoceros tenuissimus</name>
    <dbReference type="NCBI Taxonomy" id="426638"/>
    <lineage>
        <taxon>Eukaryota</taxon>
        <taxon>Sar</taxon>
        <taxon>Stramenopiles</taxon>
        <taxon>Ochrophyta</taxon>
        <taxon>Bacillariophyta</taxon>
        <taxon>Coscinodiscophyceae</taxon>
        <taxon>Chaetocerotophycidae</taxon>
        <taxon>Chaetocerotales</taxon>
        <taxon>Chaetocerotaceae</taxon>
        <taxon>Chaetoceros</taxon>
    </lineage>
</organism>
<evidence type="ECO:0000256" key="3">
    <source>
        <dbReference type="ARBA" id="ARBA00022989"/>
    </source>
</evidence>
<feature type="compositionally biased region" description="Low complexity" evidence="5">
    <location>
        <begin position="289"/>
        <end position="304"/>
    </location>
</feature>
<dbReference type="GO" id="GO:0005886">
    <property type="term" value="C:plasma membrane"/>
    <property type="evidence" value="ECO:0007669"/>
    <property type="project" value="TreeGrafter"/>
</dbReference>
<feature type="compositionally biased region" description="Basic and acidic residues" evidence="5">
    <location>
        <begin position="308"/>
        <end position="319"/>
    </location>
</feature>
<evidence type="ECO:0000256" key="5">
    <source>
        <dbReference type="SAM" id="MobiDB-lite"/>
    </source>
</evidence>
<evidence type="ECO:0008006" key="9">
    <source>
        <dbReference type="Google" id="ProtNLM"/>
    </source>
</evidence>
<keyword evidence="4 6" id="KW-0472">Membrane</keyword>
<gene>
    <name evidence="7" type="ORF">CTEN210_18551</name>
</gene>
<feature type="compositionally biased region" description="Low complexity" evidence="5">
    <location>
        <begin position="269"/>
        <end position="278"/>
    </location>
</feature>
<evidence type="ECO:0000256" key="1">
    <source>
        <dbReference type="ARBA" id="ARBA00004141"/>
    </source>
</evidence>
<feature type="transmembrane region" description="Helical" evidence="6">
    <location>
        <begin position="329"/>
        <end position="348"/>
    </location>
</feature>
<feature type="compositionally biased region" description="Basic and acidic residues" evidence="5">
    <location>
        <begin position="225"/>
        <end position="261"/>
    </location>
</feature>
<feature type="transmembrane region" description="Helical" evidence="6">
    <location>
        <begin position="12"/>
        <end position="33"/>
    </location>
</feature>